<evidence type="ECO:0008006" key="4">
    <source>
        <dbReference type="Google" id="ProtNLM"/>
    </source>
</evidence>
<dbReference type="SUPFAM" id="SSF52058">
    <property type="entry name" value="L domain-like"/>
    <property type="match status" value="2"/>
</dbReference>
<dbReference type="PANTHER" id="PTHR46652">
    <property type="entry name" value="LEUCINE-RICH REPEAT AND IQ DOMAIN-CONTAINING PROTEIN 1-RELATED"/>
    <property type="match status" value="1"/>
</dbReference>
<dbReference type="InterPro" id="IPR001611">
    <property type="entry name" value="Leu-rich_rpt"/>
</dbReference>
<dbReference type="Pfam" id="PF13855">
    <property type="entry name" value="LRR_8"/>
    <property type="match status" value="2"/>
</dbReference>
<protein>
    <recommendedName>
        <fullName evidence="4">Leucine-rich repeat-containing protein 9</fullName>
    </recommendedName>
</protein>
<evidence type="ECO:0000313" key="3">
    <source>
        <dbReference type="EMBL" id="CAD7444113.1"/>
    </source>
</evidence>
<gene>
    <name evidence="3" type="ORF">TBIB3V08_LOCUS6503</name>
</gene>
<proteinExistence type="predicted"/>
<dbReference type="SMART" id="SM00365">
    <property type="entry name" value="LRR_SD22"/>
    <property type="match status" value="12"/>
</dbReference>
<keyword evidence="1" id="KW-0433">Leucine-rich repeat</keyword>
<dbReference type="InterPro" id="IPR050836">
    <property type="entry name" value="SDS22/Internalin_LRR"/>
</dbReference>
<dbReference type="PROSITE" id="PS51450">
    <property type="entry name" value="LRR"/>
    <property type="match status" value="11"/>
</dbReference>
<evidence type="ECO:0000256" key="1">
    <source>
        <dbReference type="ARBA" id="ARBA00022614"/>
    </source>
</evidence>
<dbReference type="PANTHER" id="PTHR46652:SF8">
    <property type="entry name" value="LEUCINE RICH REPEAT CONTAINING 23"/>
    <property type="match status" value="1"/>
</dbReference>
<dbReference type="InterPro" id="IPR003591">
    <property type="entry name" value="Leu-rich_rpt_typical-subtyp"/>
</dbReference>
<dbReference type="SUPFAM" id="SSF52075">
    <property type="entry name" value="Outer arm dynein light chain 1"/>
    <property type="match status" value="1"/>
</dbReference>
<accession>A0A7R9I2D4</accession>
<name>A0A7R9I2D4_9NEOP</name>
<dbReference type="EMBL" id="OD566504">
    <property type="protein sequence ID" value="CAD7444113.1"/>
    <property type="molecule type" value="Genomic_DNA"/>
</dbReference>
<dbReference type="SMART" id="SM00369">
    <property type="entry name" value="LRR_TYP"/>
    <property type="match status" value="11"/>
</dbReference>
<sequence length="1192" mass="138149">MKHTEHKKVESTRKTDDINDVCDATSYSGKELYLYYSDTRSLTSLYKMYRSLTKLVVIGQPLTSLSGVEKLNHLKELWVVECHIQDTSSIESCSKMEKLYLYSNRIKRIPKLDTMTNLNTLWLSGNKIKYIENLDCKQELQELYLSNNNISELSPALQRNRKLSVLNISGNPIYRLRDIGHLSQCPSLTKLELSDQLYGHCPVIQQCNYRSYVVFHLPQLQVLDSFTIADAERQQVKSFYNGKIIHFNMLLRNYANNHYKEILSKEQEDKATTDKFRQQFYAHMLKELQVQSSSDMNKLLNKEHIQKNKDHLMSLIKNWQQHLEEWIENHRITEKLYGYQLNYQLQNVGNMSFVQGCEEHAMVLASQKLMNQFYCSYLFRLHGIVSTKVTRVTRIYHKGLSMMHDLFQQHKKSSTNTRQLVFMLLFQPFGVQDLSESPFDIFEKGFINTQKLSVTVTDCVASGDSEWLCKRNKHSKQSRNQKRVCIVTQFAEKTKLLRVNNKCDDIKQQLCTGSVILCDKESAKQKCCNTYRVFQPRAVLPMFLLEFEYIYEDSLGQSKEAMSRTCDRLVEPFFSLSYCTLDNTSLLRCVKDYFATETLKELTLTGCGIQQIACLPDFPNITTLNLSCNHLTSLKGLQVFLNVTNIDLSFNNIQSVDTMMELISLNKLNLSWNYINKLRECLEVLKLQAKRLKHLDLSHNITADVKEMKHKIYFSHKILPELETLNKTCILGTFSRMLQTLNINKDETLCKGRTFANPTTNIVDLRWKVQIARDLQAVQMGSYESGDLNEKQGYFNWLSATGKNITNVLWKRPLNKVEWLDLSDNYLSDLSFLEGCTLLEELRLTHNVLEHLPAFIHQLTHLVKLDLSRNYLTTLAPLGASELPALRFLDVSYNQLNSLSGVEACQELSEFYAAYNKLDHYDDLSSLRNCQLLKVINLTGNEVEKGEVFTKFIIFNFQDVEYVGSYCVQESDVSEAIDIFSGCLDKDYLLRQHSASDLQTLTELTLVHCSIKKVWLPGNVLPNLYSADLSYNMLTHMWGMHTLPTLHTLCLAHNEVCAQWMGEGELKEKEGEYYPRLQVLYLNNNKITTMKRLQLAILPALETLFLQDNQLKSLTGLKGATTLSRLVLDRNRIEFVTQEDLEGLEKLRELYLEGNKLRELFFIQGLNKLDRLFLAYNRIVKYYENSSLMSEL</sequence>
<organism evidence="3">
    <name type="scientific">Timema bartmani</name>
    <dbReference type="NCBI Taxonomy" id="61472"/>
    <lineage>
        <taxon>Eukaryota</taxon>
        <taxon>Metazoa</taxon>
        <taxon>Ecdysozoa</taxon>
        <taxon>Arthropoda</taxon>
        <taxon>Hexapoda</taxon>
        <taxon>Insecta</taxon>
        <taxon>Pterygota</taxon>
        <taxon>Neoptera</taxon>
        <taxon>Polyneoptera</taxon>
        <taxon>Phasmatodea</taxon>
        <taxon>Timematodea</taxon>
        <taxon>Timematoidea</taxon>
        <taxon>Timematidae</taxon>
        <taxon>Timema</taxon>
    </lineage>
</organism>
<dbReference type="Gene3D" id="3.80.10.10">
    <property type="entry name" value="Ribonuclease Inhibitor"/>
    <property type="match status" value="6"/>
</dbReference>
<dbReference type="SMART" id="SM00364">
    <property type="entry name" value="LRR_BAC"/>
    <property type="match status" value="8"/>
</dbReference>
<dbReference type="Pfam" id="PF12799">
    <property type="entry name" value="LRR_4"/>
    <property type="match status" value="1"/>
</dbReference>
<dbReference type="Pfam" id="PF14580">
    <property type="entry name" value="LRR_9"/>
    <property type="match status" value="1"/>
</dbReference>
<dbReference type="InterPro" id="IPR032675">
    <property type="entry name" value="LRR_dom_sf"/>
</dbReference>
<dbReference type="InterPro" id="IPR025875">
    <property type="entry name" value="Leu-rich_rpt_4"/>
</dbReference>
<dbReference type="AlphaFoldDB" id="A0A7R9I2D4"/>
<reference evidence="3" key="1">
    <citation type="submission" date="2020-11" db="EMBL/GenBank/DDBJ databases">
        <authorList>
            <person name="Tran Van P."/>
        </authorList>
    </citation>
    <scope>NUCLEOTIDE SEQUENCE</scope>
</reference>
<keyword evidence="2" id="KW-0677">Repeat</keyword>
<evidence type="ECO:0000256" key="2">
    <source>
        <dbReference type="ARBA" id="ARBA00022737"/>
    </source>
</evidence>